<dbReference type="Gene3D" id="1.10.1040.50">
    <property type="match status" value="1"/>
</dbReference>
<dbReference type="CDD" id="cd06558">
    <property type="entry name" value="crotonase-like"/>
    <property type="match status" value="1"/>
</dbReference>
<keyword evidence="16" id="KW-1185">Reference proteome</keyword>
<evidence type="ECO:0000256" key="7">
    <source>
        <dbReference type="ARBA" id="ARBA00023002"/>
    </source>
</evidence>
<evidence type="ECO:0000256" key="2">
    <source>
        <dbReference type="ARBA" id="ARBA00007005"/>
    </source>
</evidence>
<dbReference type="InterPro" id="IPR050136">
    <property type="entry name" value="FA_oxidation_alpha_subunit"/>
</dbReference>
<evidence type="ECO:0000259" key="13">
    <source>
        <dbReference type="Pfam" id="PF00725"/>
    </source>
</evidence>
<dbReference type="EMBL" id="JAENIM010000021">
    <property type="protein sequence ID" value="MBK1790306.1"/>
    <property type="molecule type" value="Genomic_DNA"/>
</dbReference>
<dbReference type="Pfam" id="PF00378">
    <property type="entry name" value="ECH_1"/>
    <property type="match status" value="1"/>
</dbReference>
<evidence type="ECO:0000256" key="9">
    <source>
        <dbReference type="ARBA" id="ARBA00023098"/>
    </source>
</evidence>
<dbReference type="InterPro" id="IPR036291">
    <property type="entry name" value="NAD(P)-bd_dom_sf"/>
</dbReference>
<evidence type="ECO:0000256" key="3">
    <source>
        <dbReference type="ARBA" id="ARBA00008750"/>
    </source>
</evidence>
<sequence length="662" mass="72528">MKYIQRSNIGEIAVLSFDRPGASANLFDGAVLQELEVHVSAIESDPLVRGLLIRSAKEKIFIAGADIKTLAGASEQELLVLLQMGQNVFQRIENLKIPTVAAIHGACAGGGCEIALACDWRIASDASCTRIGLPETLLGIVPAWGGSTRLPKLIGLPQALQLVLAGKLLKSKAAKAKGLVDEVCAAENLFQYSLSFMAKKKPQRKNHWLTNNPLSAMLIGSKAKSMMMAKSRGHYPALKESIKLLVKAPNVSSRQSLAMERKAFVSLLQRPETRRLTELFFSNEAARKLKPNDHRARMVERTAVIGAGVMGSGISYWLSTRGKSVLLQDVNNEALASGMAGISKTYKQALKKRVVSKWQMQAGMDRIQPMSEPVSLQRCGLVIEAATENLELKRKIFADLSERSGPETVLASNTSALPIHQLADVVHRPERLLGLHFFNPVPMMKLVEVVVTEQTDEVSVATAVKFVQSIGKLPVVVKDSPGFLVNRILMPYMLEAAHWYERGVDIETLDRVMLDYGMPMGPIHLMDVVGIDVGQYVANTLVEAYPERMQMPELLQQLLEMNMLGQKSGCGFYLYKGKKKVGVNPQLVGQVKPQQAPKDLAEQLARKMSEEAALCLAQGVVSSASVLDFAMVMGTGYAPFRGGPLRASDDFAWADEKFYKEE</sequence>
<evidence type="ECO:0000256" key="5">
    <source>
        <dbReference type="ARBA" id="ARBA00022832"/>
    </source>
</evidence>
<dbReference type="Proteomes" id="UP000624703">
    <property type="component" value="Unassembled WGS sequence"/>
</dbReference>
<dbReference type="UniPathway" id="UPA00659"/>
<accession>A0A8J7MCZ9</accession>
<reference evidence="15" key="1">
    <citation type="submission" date="2021-01" db="EMBL/GenBank/DDBJ databases">
        <title>Modified the classification status of verrucomicrobia.</title>
        <authorList>
            <person name="Feng X."/>
        </authorList>
    </citation>
    <scope>NUCLEOTIDE SEQUENCE</scope>
    <source>
        <strain evidence="15">_KCTC 22039</strain>
    </source>
</reference>
<dbReference type="Pfam" id="PF00725">
    <property type="entry name" value="3HCDH"/>
    <property type="match status" value="1"/>
</dbReference>
<dbReference type="FunFam" id="3.40.50.720:FF:000009">
    <property type="entry name" value="Fatty oxidation complex, alpha subunit"/>
    <property type="match status" value="1"/>
</dbReference>
<dbReference type="GO" id="GO:0070403">
    <property type="term" value="F:NAD+ binding"/>
    <property type="evidence" value="ECO:0007669"/>
    <property type="project" value="InterPro"/>
</dbReference>
<evidence type="ECO:0000313" key="16">
    <source>
        <dbReference type="Proteomes" id="UP000624703"/>
    </source>
</evidence>
<dbReference type="GO" id="GO:0006635">
    <property type="term" value="P:fatty acid beta-oxidation"/>
    <property type="evidence" value="ECO:0007669"/>
    <property type="project" value="UniProtKB-UniPathway"/>
</dbReference>
<dbReference type="GO" id="GO:0016509">
    <property type="term" value="F:long-chain (3S)-3-hydroxyacyl-CoA dehydrogenase (NAD+) activity"/>
    <property type="evidence" value="ECO:0007669"/>
    <property type="project" value="TreeGrafter"/>
</dbReference>
<dbReference type="SUPFAM" id="SSF48179">
    <property type="entry name" value="6-phosphogluconate dehydrogenase C-terminal domain-like"/>
    <property type="match status" value="2"/>
</dbReference>
<dbReference type="PROSITE" id="PS00067">
    <property type="entry name" value="3HCDH"/>
    <property type="match status" value="1"/>
</dbReference>
<keyword evidence="6" id="KW-0442">Lipid degradation</keyword>
<dbReference type="InterPro" id="IPR029045">
    <property type="entry name" value="ClpP/crotonase-like_dom_sf"/>
</dbReference>
<evidence type="ECO:0000256" key="6">
    <source>
        <dbReference type="ARBA" id="ARBA00022963"/>
    </source>
</evidence>
<comment type="similarity">
    <text evidence="2">In the central section; belongs to the 3-hydroxyacyl-CoA dehydrogenase family.</text>
</comment>
<evidence type="ECO:0000256" key="10">
    <source>
        <dbReference type="ARBA" id="ARBA00023239"/>
    </source>
</evidence>
<dbReference type="InterPro" id="IPR008927">
    <property type="entry name" value="6-PGluconate_DH-like_C_sf"/>
</dbReference>
<gene>
    <name evidence="15" type="ORF">JIN82_03940</name>
</gene>
<dbReference type="PANTHER" id="PTHR43612">
    <property type="entry name" value="TRIFUNCTIONAL ENZYME SUBUNIT ALPHA"/>
    <property type="match status" value="1"/>
</dbReference>
<evidence type="ECO:0000256" key="4">
    <source>
        <dbReference type="ARBA" id="ARBA00012076"/>
    </source>
</evidence>
<dbReference type="PANTHER" id="PTHR43612:SF3">
    <property type="entry name" value="TRIFUNCTIONAL ENZYME SUBUNIT ALPHA, MITOCHONDRIAL"/>
    <property type="match status" value="1"/>
</dbReference>
<dbReference type="Gene3D" id="3.40.50.720">
    <property type="entry name" value="NAD(P)-binding Rossmann-like Domain"/>
    <property type="match status" value="1"/>
</dbReference>
<dbReference type="Pfam" id="PF02737">
    <property type="entry name" value="3HCDH_N"/>
    <property type="match status" value="1"/>
</dbReference>
<dbReference type="AlphaFoldDB" id="A0A8J7MCZ9"/>
<proteinExistence type="inferred from homology"/>
<evidence type="ECO:0000256" key="1">
    <source>
        <dbReference type="ARBA" id="ARBA00005005"/>
    </source>
</evidence>
<protein>
    <recommendedName>
        <fullName evidence="4">enoyl-CoA hydratase</fullName>
        <ecNumber evidence="4">4.2.1.17</ecNumber>
    </recommendedName>
</protein>
<dbReference type="Gene3D" id="3.90.226.10">
    <property type="entry name" value="2-enoyl-CoA Hydratase, Chain A, domain 1"/>
    <property type="match status" value="1"/>
</dbReference>
<evidence type="ECO:0000256" key="12">
    <source>
        <dbReference type="ARBA" id="ARBA00049556"/>
    </source>
</evidence>
<name>A0A8J7MCZ9_9BACT</name>
<keyword evidence="8" id="KW-0520">NAD</keyword>
<evidence type="ECO:0000259" key="14">
    <source>
        <dbReference type="Pfam" id="PF02737"/>
    </source>
</evidence>
<feature type="domain" description="3-hydroxyacyl-CoA dehydrogenase C-terminal" evidence="13">
    <location>
        <begin position="482"/>
        <end position="575"/>
    </location>
</feature>
<comment type="pathway">
    <text evidence="1">Lipid metabolism; fatty acid beta-oxidation.</text>
</comment>
<dbReference type="InterPro" id="IPR006180">
    <property type="entry name" value="3-OHacyl-CoA_DH_CS"/>
</dbReference>
<organism evidence="15 16">
    <name type="scientific">Persicirhabdus sediminis</name>
    <dbReference type="NCBI Taxonomy" id="454144"/>
    <lineage>
        <taxon>Bacteria</taxon>
        <taxon>Pseudomonadati</taxon>
        <taxon>Verrucomicrobiota</taxon>
        <taxon>Verrucomicrobiia</taxon>
        <taxon>Verrucomicrobiales</taxon>
        <taxon>Verrucomicrobiaceae</taxon>
        <taxon>Persicirhabdus</taxon>
    </lineage>
</organism>
<dbReference type="RefSeq" id="WP_200310341.1">
    <property type="nucleotide sequence ID" value="NZ_JAENIM010000021.1"/>
</dbReference>
<evidence type="ECO:0000256" key="11">
    <source>
        <dbReference type="ARBA" id="ARBA00023268"/>
    </source>
</evidence>
<comment type="similarity">
    <text evidence="3">In the N-terminal section; belongs to the enoyl-CoA hydratase/isomerase family.</text>
</comment>
<feature type="domain" description="3-hydroxyacyl-CoA dehydrogenase NAD binding" evidence="14">
    <location>
        <begin position="302"/>
        <end position="479"/>
    </location>
</feature>
<keyword evidence="5" id="KW-0276">Fatty acid metabolism</keyword>
<comment type="caution">
    <text evidence="15">The sequence shown here is derived from an EMBL/GenBank/DDBJ whole genome shotgun (WGS) entry which is preliminary data.</text>
</comment>
<dbReference type="GO" id="GO:0004300">
    <property type="term" value="F:enoyl-CoA hydratase activity"/>
    <property type="evidence" value="ECO:0007669"/>
    <property type="project" value="UniProtKB-EC"/>
</dbReference>
<dbReference type="InterPro" id="IPR001753">
    <property type="entry name" value="Enoyl-CoA_hydra/iso"/>
</dbReference>
<dbReference type="SUPFAM" id="SSF52096">
    <property type="entry name" value="ClpP/crotonase"/>
    <property type="match status" value="1"/>
</dbReference>
<dbReference type="EC" id="4.2.1.17" evidence="4"/>
<dbReference type="SUPFAM" id="SSF51735">
    <property type="entry name" value="NAD(P)-binding Rossmann-fold domains"/>
    <property type="match status" value="1"/>
</dbReference>
<keyword evidence="11" id="KW-0511">Multifunctional enzyme</keyword>
<evidence type="ECO:0000256" key="8">
    <source>
        <dbReference type="ARBA" id="ARBA00023027"/>
    </source>
</evidence>
<dbReference type="InterPro" id="IPR006108">
    <property type="entry name" value="3HC_DH_C"/>
</dbReference>
<comment type="catalytic activity">
    <reaction evidence="12">
        <text>a (3S)-3-hydroxyacyl-CoA + NAD(+) = a 3-oxoacyl-CoA + NADH + H(+)</text>
        <dbReference type="Rhea" id="RHEA:22432"/>
        <dbReference type="ChEBI" id="CHEBI:15378"/>
        <dbReference type="ChEBI" id="CHEBI:57318"/>
        <dbReference type="ChEBI" id="CHEBI:57540"/>
        <dbReference type="ChEBI" id="CHEBI:57945"/>
        <dbReference type="ChEBI" id="CHEBI:90726"/>
        <dbReference type="EC" id="1.1.1.35"/>
    </reaction>
</comment>
<keyword evidence="7" id="KW-0560">Oxidoreductase</keyword>
<evidence type="ECO:0000313" key="15">
    <source>
        <dbReference type="EMBL" id="MBK1790306.1"/>
    </source>
</evidence>
<dbReference type="InterPro" id="IPR006176">
    <property type="entry name" value="3-OHacyl-CoA_DH_NAD-bd"/>
</dbReference>
<keyword evidence="9" id="KW-0443">Lipid metabolism</keyword>
<keyword evidence="10" id="KW-0456">Lyase</keyword>